<sequence length="89" mass="10204">MFLFSVSLVIKTIYVYCGVKSQDFSVKPGIFSGTFYQFLFVLSRNVPAAGARYFRIFYRQRPLRTGSGAEKPLVSALVNFENQRYTTKL</sequence>
<comment type="caution">
    <text evidence="1">The sequence shown here is derived from an EMBL/GenBank/DDBJ whole genome shotgun (WGS) entry which is preliminary data.</text>
</comment>
<protein>
    <submittedName>
        <fullName evidence="1">Uncharacterized protein</fullName>
    </submittedName>
</protein>
<accession>A0A855A675</accession>
<name>A0A855A675_9FIRM</name>
<dbReference type="AlphaFoldDB" id="A0A855A675"/>
<organism evidence="1 2">
    <name type="scientific">[Clostridium] leptum DSM 753</name>
    <dbReference type="NCBI Taxonomy" id="428125"/>
    <lineage>
        <taxon>Bacteria</taxon>
        <taxon>Bacillati</taxon>
        <taxon>Bacillota</taxon>
        <taxon>Clostridia</taxon>
        <taxon>Eubacteriales</taxon>
        <taxon>Oscillospiraceae</taxon>
        <taxon>Oscillospiraceae incertae sedis</taxon>
    </lineage>
</organism>
<evidence type="ECO:0000313" key="1">
    <source>
        <dbReference type="EMBL" id="PEQ24941.1"/>
    </source>
</evidence>
<keyword evidence="2" id="KW-1185">Reference proteome</keyword>
<proteinExistence type="predicted"/>
<reference evidence="1 2" key="1">
    <citation type="submission" date="2017-07" db="EMBL/GenBank/DDBJ databases">
        <title>Prevalence of linear plasmids in Cutibacterium (Propionibacterium) acnes isolates obtained from prostatic tissue.</title>
        <authorList>
            <person name="Davidsson S."/>
            <person name="Carlsson J."/>
            <person name="Molling P."/>
            <person name="Andren O."/>
            <person name="Andersson S.-O."/>
            <person name="Brzuszkiewicz E."/>
            <person name="Poehlein A."/>
            <person name="Al-Zeer M."/>
            <person name="Brinkmann V."/>
            <person name="Scavenius C."/>
            <person name="Nazipi S."/>
            <person name="Soderquist B."/>
            <person name="Bruggemann H."/>
        </authorList>
    </citation>
    <scope>NUCLEOTIDE SEQUENCE [LARGE SCALE GENOMIC DNA]</scope>
    <source>
        <strain evidence="1 2">DSM 753</strain>
    </source>
</reference>
<dbReference type="Proteomes" id="UP000220611">
    <property type="component" value="Unassembled WGS sequence"/>
</dbReference>
<evidence type="ECO:0000313" key="2">
    <source>
        <dbReference type="Proteomes" id="UP000220611"/>
    </source>
</evidence>
<dbReference type="EMBL" id="NOXF01000003">
    <property type="protein sequence ID" value="PEQ24941.1"/>
    <property type="molecule type" value="Genomic_DNA"/>
</dbReference>
<gene>
    <name evidence="1" type="ORF">CH238_05725</name>
</gene>